<organism evidence="9 10">
    <name type="scientific">Thioclava nitratireducens</name>
    <dbReference type="NCBI Taxonomy" id="1915078"/>
    <lineage>
        <taxon>Bacteria</taxon>
        <taxon>Pseudomonadati</taxon>
        <taxon>Pseudomonadota</taxon>
        <taxon>Alphaproteobacteria</taxon>
        <taxon>Rhodobacterales</taxon>
        <taxon>Paracoccaceae</taxon>
        <taxon>Thioclava</taxon>
    </lineage>
</organism>
<gene>
    <name evidence="9" type="ORF">BMG03_16260</name>
</gene>
<dbReference type="Gene3D" id="3.30.2010.10">
    <property type="entry name" value="Metalloproteases ('zincins'), catalytic domain"/>
    <property type="match status" value="1"/>
</dbReference>
<feature type="domain" description="Peptidase M48" evidence="8">
    <location>
        <begin position="87"/>
        <end position="235"/>
    </location>
</feature>
<accession>A0ABM6IJP0</accession>
<keyword evidence="4 6" id="KW-0862">Zinc</keyword>
<sequence>MPSARFLLVTLSLAATLLSGCVPTMAPMQPVPESELSPEAKKRAEVAVTRLVDVGERMEPQIEAECRKRTRNLNCDYLFVVDDRLDLDANAFQTMDRSGRPVIGVTLAMIAEVRNADELAFVIGHEAAHHIAGHIAARERDAAVGAAYLGRAVQAQGADPLTIQRARRIGAEIGSRLYSKDYELEADRLGTIITWDAGYDPLKGAQFFLRLPDPGDKMLGSHPPNQLRFDVVRNTVAQLRAGKIPAGS</sequence>
<evidence type="ECO:0000256" key="1">
    <source>
        <dbReference type="ARBA" id="ARBA00022670"/>
    </source>
</evidence>
<evidence type="ECO:0000256" key="7">
    <source>
        <dbReference type="SAM" id="SignalP"/>
    </source>
</evidence>
<keyword evidence="1 6" id="KW-0645">Protease</keyword>
<keyword evidence="10" id="KW-1185">Reference proteome</keyword>
<dbReference type="PANTHER" id="PTHR22726">
    <property type="entry name" value="METALLOENDOPEPTIDASE OMA1"/>
    <property type="match status" value="1"/>
</dbReference>
<proteinExistence type="inferred from homology"/>
<dbReference type="InterPro" id="IPR051156">
    <property type="entry name" value="Mito/Outer_Membr_Metalloprot"/>
</dbReference>
<dbReference type="CDD" id="cd07324">
    <property type="entry name" value="M48C_Oma1-like"/>
    <property type="match status" value="1"/>
</dbReference>
<dbReference type="InterPro" id="IPR001915">
    <property type="entry name" value="Peptidase_M48"/>
</dbReference>
<comment type="cofactor">
    <cofactor evidence="6">
        <name>Zn(2+)</name>
        <dbReference type="ChEBI" id="CHEBI:29105"/>
    </cofactor>
    <text evidence="6">Binds 1 zinc ion per subunit.</text>
</comment>
<dbReference type="PROSITE" id="PS51257">
    <property type="entry name" value="PROKAR_LIPOPROTEIN"/>
    <property type="match status" value="1"/>
</dbReference>
<feature type="chain" id="PRO_5046726133" description="Peptidase M48 domain-containing protein" evidence="7">
    <location>
        <begin position="27"/>
        <end position="248"/>
    </location>
</feature>
<name>A0ABM6IJP0_9RHOB</name>
<keyword evidence="7" id="KW-0732">Signal</keyword>
<evidence type="ECO:0000313" key="10">
    <source>
        <dbReference type="Proteomes" id="UP000185622"/>
    </source>
</evidence>
<evidence type="ECO:0000256" key="3">
    <source>
        <dbReference type="ARBA" id="ARBA00022801"/>
    </source>
</evidence>
<reference evidence="9 10" key="1">
    <citation type="submission" date="2017-01" db="EMBL/GenBank/DDBJ databases">
        <title>The complete genome sequence of a sulfur-oxidizing marine bacterium Thioclava sp. 25B10_4T.</title>
        <authorList>
            <person name="Liu Y."/>
            <person name="Lai Q."/>
            <person name="Shao Z."/>
        </authorList>
    </citation>
    <scope>NUCLEOTIDE SEQUENCE [LARGE SCALE GENOMIC DNA]</scope>
    <source>
        <strain evidence="9 10">25B10_4</strain>
    </source>
</reference>
<dbReference type="Pfam" id="PF01435">
    <property type="entry name" value="Peptidase_M48"/>
    <property type="match status" value="1"/>
</dbReference>
<comment type="similarity">
    <text evidence="6">Belongs to the peptidase M48 family.</text>
</comment>
<dbReference type="PANTHER" id="PTHR22726:SF1">
    <property type="entry name" value="METALLOENDOPEPTIDASE OMA1, MITOCHONDRIAL"/>
    <property type="match status" value="1"/>
</dbReference>
<feature type="signal peptide" evidence="7">
    <location>
        <begin position="1"/>
        <end position="26"/>
    </location>
</feature>
<keyword evidence="2" id="KW-0479">Metal-binding</keyword>
<dbReference type="Proteomes" id="UP000185622">
    <property type="component" value="Chromosome"/>
</dbReference>
<evidence type="ECO:0000259" key="8">
    <source>
        <dbReference type="Pfam" id="PF01435"/>
    </source>
</evidence>
<evidence type="ECO:0000313" key="9">
    <source>
        <dbReference type="EMBL" id="AQS49167.1"/>
    </source>
</evidence>
<evidence type="ECO:0000256" key="2">
    <source>
        <dbReference type="ARBA" id="ARBA00022723"/>
    </source>
</evidence>
<keyword evidence="5 6" id="KW-0482">Metalloprotease</keyword>
<evidence type="ECO:0000256" key="4">
    <source>
        <dbReference type="ARBA" id="ARBA00022833"/>
    </source>
</evidence>
<evidence type="ECO:0000256" key="6">
    <source>
        <dbReference type="RuleBase" id="RU003983"/>
    </source>
</evidence>
<keyword evidence="3 6" id="KW-0378">Hydrolase</keyword>
<dbReference type="EMBL" id="CP019437">
    <property type="protein sequence ID" value="AQS49167.1"/>
    <property type="molecule type" value="Genomic_DNA"/>
</dbReference>
<protein>
    <recommendedName>
        <fullName evidence="8">Peptidase M48 domain-containing protein</fullName>
    </recommendedName>
</protein>
<evidence type="ECO:0000256" key="5">
    <source>
        <dbReference type="ARBA" id="ARBA00023049"/>
    </source>
</evidence>